<dbReference type="AlphaFoldDB" id="A0A9J2Q7C3"/>
<protein>
    <submittedName>
        <fullName evidence="3">BTB domain-containing protein</fullName>
    </submittedName>
</protein>
<reference evidence="3" key="1">
    <citation type="submission" date="2023-03" db="UniProtKB">
        <authorList>
            <consortium name="WormBaseParasite"/>
        </authorList>
    </citation>
    <scope>IDENTIFICATION</scope>
</reference>
<evidence type="ECO:0000259" key="1">
    <source>
        <dbReference type="PROSITE" id="PS50097"/>
    </source>
</evidence>
<dbReference type="Proteomes" id="UP000036681">
    <property type="component" value="Unplaced"/>
</dbReference>
<dbReference type="WBParaSite" id="ALUE_0001741401-mRNA-1">
    <property type="protein sequence ID" value="ALUE_0001741401-mRNA-1"/>
    <property type="gene ID" value="ALUE_0001741401"/>
</dbReference>
<evidence type="ECO:0000313" key="2">
    <source>
        <dbReference type="Proteomes" id="UP000036681"/>
    </source>
</evidence>
<dbReference type="Gene3D" id="3.30.710.10">
    <property type="entry name" value="Potassium Channel Kv1.1, Chain A"/>
    <property type="match status" value="1"/>
</dbReference>
<name>A0A9J2Q7C3_ASCLU</name>
<dbReference type="PROSITE" id="PS50097">
    <property type="entry name" value="BTB"/>
    <property type="match status" value="1"/>
</dbReference>
<dbReference type="InterPro" id="IPR011333">
    <property type="entry name" value="SKP1/BTB/POZ_sf"/>
</dbReference>
<proteinExistence type="predicted"/>
<evidence type="ECO:0000313" key="3">
    <source>
        <dbReference type="WBParaSite" id="ALUE_0001741401-mRNA-1"/>
    </source>
</evidence>
<dbReference type="InterPro" id="IPR000210">
    <property type="entry name" value="BTB/POZ_dom"/>
</dbReference>
<keyword evidence="2" id="KW-1185">Reference proteome</keyword>
<dbReference type="SUPFAM" id="SSF54695">
    <property type="entry name" value="POZ domain"/>
    <property type="match status" value="2"/>
</dbReference>
<sequence>MMTRGFDFSCGDPTEITFIYDWSVQIFQQLNGFNVFGDTETFCTNFRGGSHEWMAHLYRTNFGSQSSPKIHLYLEHTRVMATHISPKKCKFSFKLANGNDNFNDQSSSSIIAMRSSTTFSTMDSFRIPRDSLFANSLTKCFTDSLNVGKTIVITIDLLFDVEAFTPNLSNWFCTVPHPPADTENDFRFKVLRKEVADFTLHCRDGDVRISKSALFLSSDYFRFLFTANDEGLSSLEHTIESYSKSTVEQCSNLEKDRDHSGGGAFRNEKMFPLKLNHISITGSRLLTRDFTLHCRDGDVRISKSALFLSSDYFRFLFTANDEGLSSLEHTIESYSKSTVEQVLVFITTGTFRVPPALTPNFAQELLDVVALFKPLNREAFRNTIHKALCENAAKDFRDLNTIVELLAFAHEANLSQLKQMCISIIVGEHYQRFKQYYNEEVIRSLFISFNSSPL</sequence>
<accession>A0A9J2Q7C3</accession>
<feature type="domain" description="BTB" evidence="1">
    <location>
        <begin position="288"/>
        <end position="355"/>
    </location>
</feature>
<dbReference type="Pfam" id="PF00651">
    <property type="entry name" value="BTB"/>
    <property type="match status" value="1"/>
</dbReference>
<dbReference type="CDD" id="cd18186">
    <property type="entry name" value="BTB_POZ_ZBTB_KLHL-like"/>
    <property type="match status" value="1"/>
</dbReference>
<organism evidence="2 3">
    <name type="scientific">Ascaris lumbricoides</name>
    <name type="common">Giant roundworm</name>
    <dbReference type="NCBI Taxonomy" id="6252"/>
    <lineage>
        <taxon>Eukaryota</taxon>
        <taxon>Metazoa</taxon>
        <taxon>Ecdysozoa</taxon>
        <taxon>Nematoda</taxon>
        <taxon>Chromadorea</taxon>
        <taxon>Rhabditida</taxon>
        <taxon>Spirurina</taxon>
        <taxon>Ascaridomorpha</taxon>
        <taxon>Ascaridoidea</taxon>
        <taxon>Ascarididae</taxon>
        <taxon>Ascaris</taxon>
    </lineage>
</organism>